<dbReference type="RefSeq" id="WP_090265317.1">
    <property type="nucleotide sequence ID" value="NZ_FNDS01000008.1"/>
</dbReference>
<dbReference type="PIRSF" id="PIRSF037375">
    <property type="entry name" value="Autotrns_EstA"/>
    <property type="match status" value="1"/>
</dbReference>
<organism evidence="6 7">
    <name type="scientific">Pseudomonas panipatensis</name>
    <dbReference type="NCBI Taxonomy" id="428992"/>
    <lineage>
        <taxon>Bacteria</taxon>
        <taxon>Pseudomonadati</taxon>
        <taxon>Pseudomonadota</taxon>
        <taxon>Gammaproteobacteria</taxon>
        <taxon>Pseudomonadales</taxon>
        <taxon>Pseudomonadaceae</taxon>
        <taxon>Pseudomonas</taxon>
    </lineage>
</organism>
<dbReference type="STRING" id="428992.SAMN05216272_108252"/>
<gene>
    <name evidence="6" type="ORF">SAMN05216272_108252</name>
</gene>
<dbReference type="PANTHER" id="PTHR45642">
    <property type="entry name" value="GDSL ESTERASE/LIPASE EXL3"/>
    <property type="match status" value="1"/>
</dbReference>
<dbReference type="GO" id="GO:0016788">
    <property type="term" value="F:hydrolase activity, acting on ester bonds"/>
    <property type="evidence" value="ECO:0007669"/>
    <property type="project" value="InterPro"/>
</dbReference>
<keyword evidence="7" id="KW-1185">Reference proteome</keyword>
<dbReference type="Pfam" id="PF00657">
    <property type="entry name" value="Lipase_GDSL"/>
    <property type="match status" value="1"/>
</dbReference>
<dbReference type="SUPFAM" id="SSF52266">
    <property type="entry name" value="SGNH hydrolase"/>
    <property type="match status" value="1"/>
</dbReference>
<feature type="chain" id="PRO_5011626679" evidence="4">
    <location>
        <begin position="24"/>
        <end position="643"/>
    </location>
</feature>
<dbReference type="InterPro" id="IPR050592">
    <property type="entry name" value="GDSL_lipolytic_enzyme"/>
</dbReference>
<dbReference type="InterPro" id="IPR001087">
    <property type="entry name" value="GDSL"/>
</dbReference>
<dbReference type="Pfam" id="PF03797">
    <property type="entry name" value="Autotransporter"/>
    <property type="match status" value="1"/>
</dbReference>
<reference evidence="7" key="1">
    <citation type="submission" date="2016-10" db="EMBL/GenBank/DDBJ databases">
        <authorList>
            <person name="Varghese N."/>
            <person name="Submissions S."/>
        </authorList>
    </citation>
    <scope>NUCLEOTIDE SEQUENCE [LARGE SCALE GENOMIC DNA]</scope>
    <source>
        <strain evidence="7">CCM 7469</strain>
    </source>
</reference>
<dbReference type="InterPro" id="IPR036514">
    <property type="entry name" value="SGNH_hydro_sf"/>
</dbReference>
<evidence type="ECO:0000259" key="5">
    <source>
        <dbReference type="PROSITE" id="PS51208"/>
    </source>
</evidence>
<comment type="similarity">
    <text evidence="1">Belongs to the 'GDSL' lipolytic enzyme family.</text>
</comment>
<dbReference type="GO" id="GO:0019867">
    <property type="term" value="C:outer membrane"/>
    <property type="evidence" value="ECO:0007669"/>
    <property type="project" value="InterPro"/>
</dbReference>
<proteinExistence type="inferred from homology"/>
<evidence type="ECO:0000313" key="7">
    <source>
        <dbReference type="Proteomes" id="UP000199636"/>
    </source>
</evidence>
<dbReference type="InterPro" id="IPR006315">
    <property type="entry name" value="OM_autotransptr_brl_dom"/>
</dbReference>
<evidence type="ECO:0000313" key="6">
    <source>
        <dbReference type="EMBL" id="SDI38368.1"/>
    </source>
</evidence>
<name>A0A1G8K4L8_9PSED</name>
<accession>A0A1G8K4L8</accession>
<feature type="active site" evidence="3">
    <location>
        <position position="308"/>
    </location>
</feature>
<protein>
    <submittedName>
        <fullName evidence="6">Outer membrane lipase/esterase</fullName>
    </submittedName>
</protein>
<dbReference type="NCBIfam" id="TIGR01414">
    <property type="entry name" value="autotrans_barl"/>
    <property type="match status" value="1"/>
</dbReference>
<dbReference type="NCBIfam" id="NF041609">
    <property type="entry name" value="esterase_EstP"/>
    <property type="match status" value="1"/>
</dbReference>
<dbReference type="PANTHER" id="PTHR45642:SF139">
    <property type="entry name" value="SGNH HYDROLASE-TYPE ESTERASE DOMAIN-CONTAINING PROTEIN"/>
    <property type="match status" value="1"/>
</dbReference>
<evidence type="ECO:0000256" key="4">
    <source>
        <dbReference type="SAM" id="SignalP"/>
    </source>
</evidence>
<dbReference type="SUPFAM" id="SSF103515">
    <property type="entry name" value="Autotransporter"/>
    <property type="match status" value="1"/>
</dbReference>
<evidence type="ECO:0000256" key="3">
    <source>
        <dbReference type="PIRSR" id="PIRSR037375-1"/>
    </source>
</evidence>
<sequence>MIRRTLTPLAAACLLGITGQALASPSPYSTMVIFGDSLSDSGQFADANGPAGATTRFTNRTGPTYKAGSGEIFGPVAPMILGGKLGIAAGDLAPSTSPVSAAQGLPDGNDWAVGGYRTDQIYDSITAAGGSVVSAGGQTRTRDGYLVGLASQGLRADPNALYYLTGGGNDFLQGRITNTVTAQAAAGRLVDSVQALQQAGARYIMVWLLPDLGYTPAIYGGALQSTASQLSNAFNQQLVSELQGVNAEVIPLNIPVLVKEVLADPAQFGLPAGQNLIGTCFSGNGCTMNALYGVNGTTPDPTKLLFNDVVHPTIAGQRVIADYAYSILSAPWEITLLPEMANGTLRAYQDELRSQWLADWERWQAVGQWRSFVSAGGQHLDFDDQHSGASGDGWGANLTLGGSYRLDEAWRVGLAAGFSRQKLEAGVADSDYKLNSYLASAFAQYQQNRWWADLALTGGHLDFDEIGRTFDLGVNQRKEKGDTNGHLWDVSARLGYDIAQPGSQWHLSPFVSADYARIEVNGYSENSGRSTALMYDDQTRKSRRLGAGLQGKYQLSTQTELFGEVAMEREYEDGSQDLTMALTSLPNNSFTLEGYRPESHLSRASLGISQQLTPELALRGGYSLRHSDSDTQQGVSVALSLDF</sequence>
<dbReference type="InterPro" id="IPR048099">
    <property type="entry name" value="Esterase_EstP/EstA"/>
</dbReference>
<dbReference type="EMBL" id="FNDS01000008">
    <property type="protein sequence ID" value="SDI38368.1"/>
    <property type="molecule type" value="Genomic_DNA"/>
</dbReference>
<feature type="domain" description="Autotransporter" evidence="5">
    <location>
        <begin position="364"/>
        <end position="643"/>
    </location>
</feature>
<evidence type="ECO:0000256" key="1">
    <source>
        <dbReference type="ARBA" id="ARBA00008668"/>
    </source>
</evidence>
<evidence type="ECO:0000256" key="2">
    <source>
        <dbReference type="ARBA" id="ARBA00022729"/>
    </source>
</evidence>
<dbReference type="CDD" id="cd01847">
    <property type="entry name" value="Triacylglycerol_lipase_like"/>
    <property type="match status" value="1"/>
</dbReference>
<feature type="signal peptide" evidence="4">
    <location>
        <begin position="1"/>
        <end position="23"/>
    </location>
</feature>
<keyword evidence="2 4" id="KW-0732">Signal</keyword>
<dbReference type="PROSITE" id="PS51208">
    <property type="entry name" value="AUTOTRANSPORTER"/>
    <property type="match status" value="1"/>
</dbReference>
<dbReference type="Gene3D" id="2.40.128.130">
    <property type="entry name" value="Autotransporter beta-domain"/>
    <property type="match status" value="1"/>
</dbReference>
<dbReference type="InterPro" id="IPR017186">
    <property type="entry name" value="Lipase_autotranspt_EstA"/>
</dbReference>
<feature type="active site" evidence="3">
    <location>
        <position position="311"/>
    </location>
</feature>
<feature type="active site" description="Nucleophile" evidence="3">
    <location>
        <position position="37"/>
    </location>
</feature>
<dbReference type="OrthoDB" id="5292073at2"/>
<dbReference type="InterPro" id="IPR005546">
    <property type="entry name" value="Autotransporte_beta"/>
</dbReference>
<dbReference type="SMART" id="SM00869">
    <property type="entry name" value="Autotransporter"/>
    <property type="match status" value="1"/>
</dbReference>
<dbReference type="InterPro" id="IPR036709">
    <property type="entry name" value="Autotransporte_beta_dom_sf"/>
</dbReference>
<dbReference type="Gene3D" id="3.40.50.1110">
    <property type="entry name" value="SGNH hydrolase"/>
    <property type="match status" value="1"/>
</dbReference>
<dbReference type="Proteomes" id="UP000199636">
    <property type="component" value="Unassembled WGS sequence"/>
</dbReference>
<dbReference type="AlphaFoldDB" id="A0A1G8K4L8"/>